<protein>
    <submittedName>
        <fullName evidence="1">DUF433 domain-containing protein</fullName>
    </submittedName>
</protein>
<accession>A0ABU3Y8G7</accession>
<reference evidence="1 2" key="1">
    <citation type="submission" date="2023-10" db="EMBL/GenBank/DDBJ databases">
        <title>Sphingomonas sp. HF-S4 16S ribosomal RNA gene Genome sequencing and assembly.</title>
        <authorList>
            <person name="Lee H."/>
        </authorList>
    </citation>
    <scope>NUCLEOTIDE SEQUENCE [LARGE SCALE GENOMIC DNA]</scope>
    <source>
        <strain evidence="1 2">HF-S4</strain>
    </source>
</reference>
<organism evidence="1 2">
    <name type="scientific">Sphingomonas agrestis</name>
    <dbReference type="NCBI Taxonomy" id="3080540"/>
    <lineage>
        <taxon>Bacteria</taxon>
        <taxon>Pseudomonadati</taxon>
        <taxon>Pseudomonadota</taxon>
        <taxon>Alphaproteobacteria</taxon>
        <taxon>Sphingomonadales</taxon>
        <taxon>Sphingomonadaceae</taxon>
        <taxon>Sphingomonas</taxon>
    </lineage>
</organism>
<dbReference type="EMBL" id="JAWJEJ010000001">
    <property type="protein sequence ID" value="MDV3457698.1"/>
    <property type="molecule type" value="Genomic_DNA"/>
</dbReference>
<gene>
    <name evidence="1" type="ORF">RZN05_11940</name>
</gene>
<keyword evidence="2" id="KW-1185">Reference proteome</keyword>
<sequence>MTTAHYGVGAYTIAEAARLLRMTPTRLRRWIYGYEYEGGEGSQPALWRPQYDPEDDGQLIGFRDLIEARIVEGLRRAGFGLPTIRSCITAAREILGDEHPFSTTAFKTDGRKLFLDIAGTVEDAVMYDLRSRQRVFRDFVLPSLSGLDFGPDFAERWWLVPGRRTIVADPERSFGQPIVAASGLLTSRVLQELKAEGTPERVAKLYELPVRSIRDALRFERDLQLRKAA</sequence>
<evidence type="ECO:0000313" key="2">
    <source>
        <dbReference type="Proteomes" id="UP001273531"/>
    </source>
</evidence>
<comment type="caution">
    <text evidence="1">The sequence shown here is derived from an EMBL/GenBank/DDBJ whole genome shotgun (WGS) entry which is preliminary data.</text>
</comment>
<dbReference type="RefSeq" id="WP_317226830.1">
    <property type="nucleotide sequence ID" value="NZ_JAWJEJ010000001.1"/>
</dbReference>
<dbReference type="Pfam" id="PF04255">
    <property type="entry name" value="DUF433"/>
    <property type="match status" value="1"/>
</dbReference>
<dbReference type="InterPro" id="IPR007367">
    <property type="entry name" value="DUF433"/>
</dbReference>
<name>A0ABU3Y8G7_9SPHN</name>
<dbReference type="Proteomes" id="UP001273531">
    <property type="component" value="Unassembled WGS sequence"/>
</dbReference>
<evidence type="ECO:0000313" key="1">
    <source>
        <dbReference type="EMBL" id="MDV3457698.1"/>
    </source>
</evidence>
<proteinExistence type="predicted"/>